<reference evidence="6" key="1">
    <citation type="submission" date="2020-12" db="UniProtKB">
        <authorList>
            <consortium name="WormBaseParasite"/>
        </authorList>
    </citation>
    <scope>IDENTIFICATION</scope>
    <source>
        <strain evidence="6">MHco3</strain>
    </source>
</reference>
<dbReference type="GO" id="GO:0005615">
    <property type="term" value="C:extracellular space"/>
    <property type="evidence" value="ECO:0007669"/>
    <property type="project" value="TreeGrafter"/>
</dbReference>
<keyword evidence="3" id="KW-0789">Thiol protease inhibitor</keyword>
<evidence type="ECO:0000256" key="1">
    <source>
        <dbReference type="ARBA" id="ARBA00009403"/>
    </source>
</evidence>
<dbReference type="OMA" id="WERLWEN"/>
<comment type="similarity">
    <text evidence="1">Belongs to the cystatin family.</text>
</comment>
<dbReference type="GO" id="GO:0005737">
    <property type="term" value="C:cytoplasm"/>
    <property type="evidence" value="ECO:0007669"/>
    <property type="project" value="TreeGrafter"/>
</dbReference>
<proteinExistence type="inferred from homology"/>
<evidence type="ECO:0000259" key="4">
    <source>
        <dbReference type="SMART" id="SM00043"/>
    </source>
</evidence>
<feature type="domain" description="Cystatin" evidence="4">
    <location>
        <begin position="45"/>
        <end position="160"/>
    </location>
</feature>
<evidence type="ECO:0000313" key="6">
    <source>
        <dbReference type="WBParaSite" id="HCON_00152610-00001"/>
    </source>
</evidence>
<evidence type="ECO:0000313" key="5">
    <source>
        <dbReference type="Proteomes" id="UP000025227"/>
    </source>
</evidence>
<dbReference type="Pfam" id="PF00031">
    <property type="entry name" value="Cystatin"/>
    <property type="match status" value="1"/>
</dbReference>
<dbReference type="OrthoDB" id="5864905at2759"/>
<dbReference type="Gene3D" id="3.10.450.10">
    <property type="match status" value="1"/>
</dbReference>
<keyword evidence="2" id="KW-0646">Protease inhibitor</keyword>
<organism evidence="5 6">
    <name type="scientific">Haemonchus contortus</name>
    <name type="common">Barber pole worm</name>
    <dbReference type="NCBI Taxonomy" id="6289"/>
    <lineage>
        <taxon>Eukaryota</taxon>
        <taxon>Metazoa</taxon>
        <taxon>Ecdysozoa</taxon>
        <taxon>Nematoda</taxon>
        <taxon>Chromadorea</taxon>
        <taxon>Rhabditida</taxon>
        <taxon>Rhabditina</taxon>
        <taxon>Rhabditomorpha</taxon>
        <taxon>Strongyloidea</taxon>
        <taxon>Trichostrongylidae</taxon>
        <taxon>Haemonchus</taxon>
    </lineage>
</organism>
<dbReference type="GO" id="GO:0004869">
    <property type="term" value="F:cysteine-type endopeptidase inhibitor activity"/>
    <property type="evidence" value="ECO:0007669"/>
    <property type="project" value="UniProtKB-KW"/>
</dbReference>
<accession>A0A7I4YZI4</accession>
<evidence type="ECO:0000256" key="3">
    <source>
        <dbReference type="ARBA" id="ARBA00022704"/>
    </source>
</evidence>
<dbReference type="PANTHER" id="PTHR46186:SF2">
    <property type="entry name" value="CYSTATIN"/>
    <property type="match status" value="1"/>
</dbReference>
<dbReference type="SUPFAM" id="SSF54403">
    <property type="entry name" value="Cystatin/monellin"/>
    <property type="match status" value="1"/>
</dbReference>
<dbReference type="PANTHER" id="PTHR46186">
    <property type="entry name" value="CYSTATIN"/>
    <property type="match status" value="1"/>
</dbReference>
<dbReference type="WBParaSite" id="HCON_00152610-00001">
    <property type="protein sequence ID" value="HCON_00152610-00001"/>
    <property type="gene ID" value="HCON_00152610"/>
</dbReference>
<dbReference type="Proteomes" id="UP000025227">
    <property type="component" value="Unplaced"/>
</dbReference>
<evidence type="ECO:0000256" key="2">
    <source>
        <dbReference type="ARBA" id="ARBA00022690"/>
    </source>
</evidence>
<keyword evidence="5" id="KW-1185">Reference proteome</keyword>
<dbReference type="GO" id="GO:0031982">
    <property type="term" value="C:vesicle"/>
    <property type="evidence" value="ECO:0007669"/>
    <property type="project" value="TreeGrafter"/>
</dbReference>
<dbReference type="CDD" id="cd00042">
    <property type="entry name" value="CY"/>
    <property type="match status" value="1"/>
</dbReference>
<dbReference type="AlphaFoldDB" id="A0A7I4YZI4"/>
<dbReference type="InterPro" id="IPR000010">
    <property type="entry name" value="Cystatin_dom"/>
</dbReference>
<protein>
    <submittedName>
        <fullName evidence="6">Cystatin domain-containing protein</fullName>
    </submittedName>
</protein>
<name>A0A7I4YZI4_HAECO</name>
<sequence length="166" mass="17981">MVPLEVVAIRLSELPLNLLSGTTMPSAFSVFSLLICTATTGYAAMLAGGLTDQSTDDPEFMEQAWKAATKVNEEANDGEYYMIPTKVLSAKTQVVSGVMFTSKVLFEESSCKKGDVPVDQLKASNCAPKEGGKRVIYEISVLSQPWLNSEQVGVKVLRVLDPDEQV</sequence>
<dbReference type="SMART" id="SM00043">
    <property type="entry name" value="CY"/>
    <property type="match status" value="1"/>
</dbReference>
<dbReference type="InterPro" id="IPR046350">
    <property type="entry name" value="Cystatin_sf"/>
</dbReference>